<reference evidence="1 2" key="1">
    <citation type="submission" date="2017-02" db="EMBL/GenBank/DDBJ databases">
        <authorList>
            <person name="Peterson S.W."/>
        </authorList>
    </citation>
    <scope>NUCLEOTIDE SEQUENCE [LARGE SCALE GENOMIC DNA]</scope>
    <source>
        <strain evidence="1 2">ATCC 17233</strain>
    </source>
</reference>
<dbReference type="OrthoDB" id="2044787at2"/>
<dbReference type="EMBL" id="FUXA01000007">
    <property type="protein sequence ID" value="SJZ68464.1"/>
    <property type="molecule type" value="Genomic_DNA"/>
</dbReference>
<protein>
    <submittedName>
        <fullName evidence="1">Uncharacterized protein</fullName>
    </submittedName>
</protein>
<evidence type="ECO:0000313" key="1">
    <source>
        <dbReference type="EMBL" id="SJZ68464.1"/>
    </source>
</evidence>
<gene>
    <name evidence="1" type="ORF">SAMN02745110_01299</name>
</gene>
<evidence type="ECO:0000313" key="2">
    <source>
        <dbReference type="Proteomes" id="UP000189857"/>
    </source>
</evidence>
<proteinExistence type="predicted"/>
<organism evidence="1 2">
    <name type="scientific">Eubacterium ruminantium</name>
    <dbReference type="NCBI Taxonomy" id="42322"/>
    <lineage>
        <taxon>Bacteria</taxon>
        <taxon>Bacillati</taxon>
        <taxon>Bacillota</taxon>
        <taxon>Clostridia</taxon>
        <taxon>Eubacteriales</taxon>
        <taxon>Eubacteriaceae</taxon>
        <taxon>Eubacterium</taxon>
    </lineage>
</organism>
<sequence>MSKLIDVAIRKNYFEDTIVLLGDFNLAGHNLNYVIRVSSYGTRFGENKVRVYFALLDDTLRQYDEEIIDYSADEVILDENRLLIRTDKFEIKDVGEEISVYFNYKTIIFDFNIRFKCEKIQIKRFGKPVEGGKVDTYAYPECITEGHATTDDKYHEIHGKLFYVRHAQNFENILTRKFKINRAVDVNRPHFMFAFYSLTNGRKLILGSFTHKDEHIDQLGIMIHMDFHEKDIEPLRKSITEYMNQENKEGLILKLNINAFDNRFALKCKTAFNINEGMSPADLEFTMYDKFVRCGGIYDNEKVSGYGYMVLF</sequence>
<dbReference type="RefSeq" id="WP_078787138.1">
    <property type="nucleotide sequence ID" value="NZ_FMTO01000006.1"/>
</dbReference>
<dbReference type="Proteomes" id="UP000189857">
    <property type="component" value="Unassembled WGS sequence"/>
</dbReference>
<name>A0A1T4MNU6_9FIRM</name>
<dbReference type="AlphaFoldDB" id="A0A1T4MNU6"/>
<accession>A0A1T4MNU6</accession>
<keyword evidence="2" id="KW-1185">Reference proteome</keyword>